<keyword evidence="1" id="KW-0742">SOS response</keyword>
<evidence type="ECO:0000313" key="4">
    <source>
        <dbReference type="EMBL" id="CAJ1501101.1"/>
    </source>
</evidence>
<dbReference type="Gene3D" id="3.40.50.300">
    <property type="entry name" value="P-loop containing nucleotide triphosphate hydrolases"/>
    <property type="match status" value="2"/>
</dbReference>
<dbReference type="PANTHER" id="PTHR32182:SF25">
    <property type="entry name" value="SLR1056 PROTEIN"/>
    <property type="match status" value="1"/>
</dbReference>
<dbReference type="InterPro" id="IPR027417">
    <property type="entry name" value="P-loop_NTPase"/>
</dbReference>
<keyword evidence="1" id="KW-0227">DNA damage</keyword>
<accession>A0ABM9LLP0</accession>
<dbReference type="PIRSF" id="PIRSF029347">
    <property type="entry name" value="RecF"/>
    <property type="match status" value="1"/>
</dbReference>
<name>A0ABM9LLP0_9MYCO</name>
<dbReference type="PANTHER" id="PTHR32182">
    <property type="entry name" value="DNA REPLICATION AND REPAIR PROTEIN RECF"/>
    <property type="match status" value="1"/>
</dbReference>
<evidence type="ECO:0000313" key="5">
    <source>
        <dbReference type="Proteomes" id="UP001190336"/>
    </source>
</evidence>
<gene>
    <name evidence="4" type="ORF">MU0083_002597</name>
</gene>
<sequence length="392" mass="42079">MLSTLAVRGYRSLREVVLPLHPLTVITGANGTGKTSLYRSLRLLADCGRGEVVGSLAREGGLESVLWAGPEQLGAARRGGTEQGTRRTRPVSLELGFASDDFGYCVDLGLPQSPGVNSAFAHDPEIKREAVFAGPVPRRGATLVSRTRAHAEAHTDSGVEELSRSLPTHRSVLAEFAHPGMHPELAAVRDRLRDWRFYDGFRVDAAAPVRRPQVGTRTPVLAADGVDLAAAVQTIIESGDGELDRAVAGAFDGATLSVGVDDGMFDLQLHQRGMLRPLRTAELSDGTLRFLLWAAALLSPQPPSLMVLNEPETSLHPDLVTPLAELIRAAAARTQVVVVTHVRTMPELLGAVPVAEADRHDTAEIEVYKDFGETRVTGLGLLNTPAWDWGGR</sequence>
<keyword evidence="5" id="KW-1185">Reference proteome</keyword>
<evidence type="ECO:0000256" key="2">
    <source>
        <dbReference type="SAM" id="MobiDB-lite"/>
    </source>
</evidence>
<feature type="region of interest" description="Disordered" evidence="2">
    <location>
        <begin position="144"/>
        <end position="164"/>
    </location>
</feature>
<dbReference type="Pfam" id="PF13304">
    <property type="entry name" value="AAA_21"/>
    <property type="match status" value="1"/>
</dbReference>
<protein>
    <submittedName>
        <fullName evidence="4">AAA family ATPase</fullName>
    </submittedName>
</protein>
<feature type="domain" description="ATPase AAA-type core" evidence="3">
    <location>
        <begin position="23"/>
        <end position="341"/>
    </location>
</feature>
<organism evidence="4 5">
    <name type="scientific">[Mycobacterium] kokjensenii</name>
    <dbReference type="NCBI Taxonomy" id="3064287"/>
    <lineage>
        <taxon>Bacteria</taxon>
        <taxon>Bacillati</taxon>
        <taxon>Actinomycetota</taxon>
        <taxon>Actinomycetes</taxon>
        <taxon>Mycobacteriales</taxon>
        <taxon>Mycobacteriaceae</taxon>
        <taxon>Mycolicibacter</taxon>
    </lineage>
</organism>
<evidence type="ECO:0000256" key="1">
    <source>
        <dbReference type="ARBA" id="ARBA00023236"/>
    </source>
</evidence>
<dbReference type="Proteomes" id="UP001190336">
    <property type="component" value="Chromosome"/>
</dbReference>
<dbReference type="InterPro" id="IPR003959">
    <property type="entry name" value="ATPase_AAA_core"/>
</dbReference>
<feature type="compositionally biased region" description="Basic and acidic residues" evidence="2">
    <location>
        <begin position="149"/>
        <end position="163"/>
    </location>
</feature>
<dbReference type="RefSeq" id="WP_308473357.1">
    <property type="nucleotide sequence ID" value="NZ_OY726394.1"/>
</dbReference>
<reference evidence="4 5" key="1">
    <citation type="submission" date="2023-08" db="EMBL/GenBank/DDBJ databases">
        <authorList>
            <person name="Folkvardsen B D."/>
            <person name="Norman A."/>
        </authorList>
    </citation>
    <scope>NUCLEOTIDE SEQUENCE [LARGE SCALE GENOMIC DNA]</scope>
    <source>
        <strain evidence="4 5">Mu0083</strain>
    </source>
</reference>
<dbReference type="EMBL" id="OY726394">
    <property type="protein sequence ID" value="CAJ1501101.1"/>
    <property type="molecule type" value="Genomic_DNA"/>
</dbReference>
<dbReference type="InterPro" id="IPR014555">
    <property type="entry name" value="RecF-like"/>
</dbReference>
<evidence type="ECO:0000259" key="3">
    <source>
        <dbReference type="Pfam" id="PF13304"/>
    </source>
</evidence>
<dbReference type="SUPFAM" id="SSF52540">
    <property type="entry name" value="P-loop containing nucleoside triphosphate hydrolases"/>
    <property type="match status" value="1"/>
</dbReference>
<proteinExistence type="predicted"/>